<dbReference type="Gene3D" id="2.40.420.20">
    <property type="match status" value="1"/>
</dbReference>
<evidence type="ECO:0000256" key="6">
    <source>
        <dbReference type="ARBA" id="ARBA00022729"/>
    </source>
</evidence>
<dbReference type="FunFam" id="2.40.30.170:FF:000001">
    <property type="entry name" value="Multidrug resistance efflux transporter MdtE"/>
    <property type="match status" value="1"/>
</dbReference>
<dbReference type="GO" id="GO:0009636">
    <property type="term" value="P:response to toxic substance"/>
    <property type="evidence" value="ECO:0007669"/>
    <property type="project" value="UniProtKB-ARBA"/>
</dbReference>
<dbReference type="AlphaFoldDB" id="A0A6L5JRZ2"/>
<evidence type="ECO:0000313" key="17">
    <source>
        <dbReference type="Proteomes" id="UP000480275"/>
    </source>
</evidence>
<feature type="domain" description="Multidrug resistance protein MdtA-like barrel-sandwich hybrid" evidence="13">
    <location>
        <begin position="70"/>
        <end position="210"/>
    </location>
</feature>
<evidence type="ECO:0000256" key="5">
    <source>
        <dbReference type="ARBA" id="ARBA00022519"/>
    </source>
</evidence>
<comment type="caution">
    <text evidence="16">The sequence shown here is derived from an EMBL/GenBank/DDBJ whole genome shotgun (WGS) entry which is preliminary data.</text>
</comment>
<dbReference type="InterPro" id="IPR058626">
    <property type="entry name" value="MdtA-like_b-barrel"/>
</dbReference>
<dbReference type="PROSITE" id="PS51257">
    <property type="entry name" value="PROKAR_LIPOPROTEIN"/>
    <property type="match status" value="1"/>
</dbReference>
<evidence type="ECO:0000259" key="13">
    <source>
        <dbReference type="Pfam" id="PF25917"/>
    </source>
</evidence>
<evidence type="ECO:0000259" key="12">
    <source>
        <dbReference type="Pfam" id="PF25876"/>
    </source>
</evidence>
<feature type="chain" id="PRO_5026730187" evidence="11">
    <location>
        <begin position="25"/>
        <end position="397"/>
    </location>
</feature>
<protein>
    <submittedName>
        <fullName evidence="16">Efflux RND transporter periplasmic adaptor subunit</fullName>
    </submittedName>
</protein>
<evidence type="ECO:0000256" key="3">
    <source>
        <dbReference type="ARBA" id="ARBA00022448"/>
    </source>
</evidence>
<dbReference type="GO" id="GO:0022857">
    <property type="term" value="F:transmembrane transporter activity"/>
    <property type="evidence" value="ECO:0007669"/>
    <property type="project" value="InterPro"/>
</dbReference>
<evidence type="ECO:0000256" key="1">
    <source>
        <dbReference type="ARBA" id="ARBA00004519"/>
    </source>
</evidence>
<feature type="domain" description="Multidrug resistance protein MdtA-like alpha-helical hairpin" evidence="12">
    <location>
        <begin position="108"/>
        <end position="177"/>
    </location>
</feature>
<dbReference type="InterPro" id="IPR006143">
    <property type="entry name" value="RND_pump_MFP"/>
</dbReference>
<comment type="subcellular location">
    <subcellularLocation>
        <location evidence="1">Cell inner membrane</location>
        <topology evidence="1">Lipid-anchor</topology>
    </subcellularLocation>
</comment>
<keyword evidence="4" id="KW-1003">Cell membrane</keyword>
<dbReference type="Gene3D" id="2.40.30.170">
    <property type="match status" value="1"/>
</dbReference>
<keyword evidence="8" id="KW-0564">Palmitate</keyword>
<keyword evidence="6 11" id="KW-0732">Signal</keyword>
<proteinExistence type="inferred from homology"/>
<sequence>MKFSVNQRATASAVALLFAGLALSGCGEQEAAVAGTAAVPPEVGVLKIEAEPLRLTTELAGRTVPYLVSEVRPQVGGIIQARLFTEGGEVKAGQPLYQINPNTYQATFDSAKASLEKAEANLDSTRNKASRYEELVAIKAVSRQDYDDSQSALKQAQAEVAMARAALDTARVNLAYTRVVSPIAGRIGRSTVTPGALVTANQDASLATVQQLDPIYVDVTQSSADLLRLRQEFASGKLKRSGDSHAVVRLLLEDGSTYALDGKLQFSDITVDKGTGTITLRAVFPNPKGELLPGMYVRALLEEGVDEQAILAPQRAVTRDTKGNPTALVVGANGTAELRTLTTRRVVGDKWLVSDGLKAGDTLIVDGLQKIAPGAPVKAVPLVTPVSAAAPAAAAQH</sequence>
<feature type="signal peptide" evidence="11">
    <location>
        <begin position="1"/>
        <end position="24"/>
    </location>
</feature>
<comment type="similarity">
    <text evidence="2">Belongs to the membrane fusion protein (MFP) (TC 8.A.1) family.</text>
</comment>
<evidence type="ECO:0000256" key="7">
    <source>
        <dbReference type="ARBA" id="ARBA00023136"/>
    </source>
</evidence>
<keyword evidence="5" id="KW-0997">Cell inner membrane</keyword>
<accession>A0A6L5JRZ2</accession>
<dbReference type="SUPFAM" id="SSF111369">
    <property type="entry name" value="HlyD-like secretion proteins"/>
    <property type="match status" value="1"/>
</dbReference>
<feature type="coiled-coil region" evidence="10">
    <location>
        <begin position="108"/>
        <end position="173"/>
    </location>
</feature>
<keyword evidence="9" id="KW-0449">Lipoprotein</keyword>
<dbReference type="GO" id="GO:0046677">
    <property type="term" value="P:response to antibiotic"/>
    <property type="evidence" value="ECO:0007669"/>
    <property type="project" value="TreeGrafter"/>
</dbReference>
<evidence type="ECO:0000313" key="16">
    <source>
        <dbReference type="EMBL" id="MQY50207.1"/>
    </source>
</evidence>
<dbReference type="EMBL" id="WIXJ01000001">
    <property type="protein sequence ID" value="MQY50207.1"/>
    <property type="molecule type" value="Genomic_DNA"/>
</dbReference>
<evidence type="ECO:0000259" key="15">
    <source>
        <dbReference type="Pfam" id="PF25967"/>
    </source>
</evidence>
<dbReference type="GO" id="GO:0042908">
    <property type="term" value="P:xenobiotic transport"/>
    <property type="evidence" value="ECO:0007669"/>
    <property type="project" value="UniProtKB-ARBA"/>
</dbReference>
<gene>
    <name evidence="16" type="ORF">GHK24_00210</name>
</gene>
<dbReference type="Proteomes" id="UP000480275">
    <property type="component" value="Unassembled WGS sequence"/>
</dbReference>
<name>A0A6L5JRZ2_RHOTE</name>
<dbReference type="PANTHER" id="PTHR30158:SF3">
    <property type="entry name" value="MULTIDRUG EFFLUX PUMP SUBUNIT ACRA-RELATED"/>
    <property type="match status" value="1"/>
</dbReference>
<evidence type="ECO:0000256" key="2">
    <source>
        <dbReference type="ARBA" id="ARBA00009477"/>
    </source>
</evidence>
<dbReference type="Pfam" id="PF25944">
    <property type="entry name" value="Beta-barrel_RND"/>
    <property type="match status" value="1"/>
</dbReference>
<dbReference type="InterPro" id="IPR058627">
    <property type="entry name" value="MdtA-like_C"/>
</dbReference>
<dbReference type="PANTHER" id="PTHR30158">
    <property type="entry name" value="ACRA/E-RELATED COMPONENT OF DRUG EFFLUX TRANSPORTER"/>
    <property type="match status" value="1"/>
</dbReference>
<evidence type="ECO:0000256" key="9">
    <source>
        <dbReference type="ARBA" id="ARBA00023288"/>
    </source>
</evidence>
<dbReference type="GO" id="GO:0005886">
    <property type="term" value="C:plasma membrane"/>
    <property type="evidence" value="ECO:0007669"/>
    <property type="project" value="UniProtKB-SubCell"/>
</dbReference>
<dbReference type="Pfam" id="PF25967">
    <property type="entry name" value="RND-MFP_C"/>
    <property type="match status" value="1"/>
</dbReference>
<evidence type="ECO:0000256" key="8">
    <source>
        <dbReference type="ARBA" id="ARBA00023139"/>
    </source>
</evidence>
<dbReference type="InterPro" id="IPR058624">
    <property type="entry name" value="MdtA-like_HH"/>
</dbReference>
<dbReference type="InterPro" id="IPR058625">
    <property type="entry name" value="MdtA-like_BSH"/>
</dbReference>
<evidence type="ECO:0000259" key="14">
    <source>
        <dbReference type="Pfam" id="PF25944"/>
    </source>
</evidence>
<organism evidence="16 17">
    <name type="scientific">Rhodocyclus tenuis</name>
    <name type="common">Rhodospirillum tenue</name>
    <dbReference type="NCBI Taxonomy" id="1066"/>
    <lineage>
        <taxon>Bacteria</taxon>
        <taxon>Pseudomonadati</taxon>
        <taxon>Pseudomonadota</taxon>
        <taxon>Betaproteobacteria</taxon>
        <taxon>Rhodocyclales</taxon>
        <taxon>Rhodocyclaceae</taxon>
        <taxon>Rhodocyclus</taxon>
    </lineage>
</organism>
<reference evidence="16 17" key="1">
    <citation type="submission" date="2019-10" db="EMBL/GenBank/DDBJ databases">
        <title>Whole-genome sequence of the purple nonsulfur photosynthetic bacterium Rhodocyclus tenuis.</title>
        <authorList>
            <person name="Kyndt J.A."/>
            <person name="Meyer T.E."/>
        </authorList>
    </citation>
    <scope>NUCLEOTIDE SEQUENCE [LARGE SCALE GENOMIC DNA]</scope>
    <source>
        <strain evidence="16 17">DSM 110</strain>
    </source>
</reference>
<evidence type="ECO:0000256" key="10">
    <source>
        <dbReference type="SAM" id="Coils"/>
    </source>
</evidence>
<dbReference type="FunFam" id="2.40.420.20:FF:000001">
    <property type="entry name" value="Efflux RND transporter periplasmic adaptor subunit"/>
    <property type="match status" value="1"/>
</dbReference>
<dbReference type="NCBIfam" id="TIGR01730">
    <property type="entry name" value="RND_mfp"/>
    <property type="match status" value="1"/>
</dbReference>
<evidence type="ECO:0000256" key="11">
    <source>
        <dbReference type="SAM" id="SignalP"/>
    </source>
</evidence>
<keyword evidence="10" id="KW-0175">Coiled coil</keyword>
<feature type="domain" description="Multidrug resistance protein MdtA-like C-terminal permuted SH3" evidence="15">
    <location>
        <begin position="308"/>
        <end position="370"/>
    </location>
</feature>
<dbReference type="Pfam" id="PF25876">
    <property type="entry name" value="HH_MFP_RND"/>
    <property type="match status" value="1"/>
</dbReference>
<keyword evidence="3" id="KW-0813">Transport</keyword>
<dbReference type="Gene3D" id="1.10.287.470">
    <property type="entry name" value="Helix hairpin bin"/>
    <property type="match status" value="1"/>
</dbReference>
<dbReference type="Gene3D" id="2.40.50.100">
    <property type="match status" value="1"/>
</dbReference>
<evidence type="ECO:0000256" key="4">
    <source>
        <dbReference type="ARBA" id="ARBA00022475"/>
    </source>
</evidence>
<dbReference type="OrthoDB" id="9783047at2"/>
<keyword evidence="7" id="KW-0472">Membrane</keyword>
<feature type="domain" description="Multidrug resistance protein MdtA-like beta-barrel" evidence="14">
    <location>
        <begin position="214"/>
        <end position="304"/>
    </location>
</feature>
<dbReference type="Pfam" id="PF25917">
    <property type="entry name" value="BSH_RND"/>
    <property type="match status" value="1"/>
</dbReference>